<dbReference type="SMART" id="SM00422">
    <property type="entry name" value="HTH_MERR"/>
    <property type="match status" value="1"/>
</dbReference>
<proteinExistence type="predicted"/>
<name>A0ABM8CD23_9BURK</name>
<dbReference type="SUPFAM" id="SSF46955">
    <property type="entry name" value="Putative DNA-binding domain"/>
    <property type="match status" value="1"/>
</dbReference>
<dbReference type="InterPro" id="IPR009061">
    <property type="entry name" value="DNA-bd_dom_put_sf"/>
</dbReference>
<evidence type="ECO:0000313" key="2">
    <source>
        <dbReference type="EMBL" id="BDT61212.1"/>
    </source>
</evidence>
<keyword evidence="3" id="KW-1185">Reference proteome</keyword>
<accession>A0ABM8CD23</accession>
<gene>
    <name evidence="2" type="ORF">MasN3_47060</name>
</gene>
<dbReference type="Pfam" id="PF13411">
    <property type="entry name" value="MerR_1"/>
    <property type="match status" value="1"/>
</dbReference>
<evidence type="ECO:0000313" key="3">
    <source>
        <dbReference type="Proteomes" id="UP001163336"/>
    </source>
</evidence>
<feature type="domain" description="HTH merR-type" evidence="1">
    <location>
        <begin position="13"/>
        <end position="82"/>
    </location>
</feature>
<sequence>MNSSENAVHQALVYRAGTAARMAGLPVETLRVWERRYQISDTRRSSHGQRLYSSEQVERLALLKQLVDQGHGIGLLASLSRQQLELMLEQHNPVHVASSAAPIRAVVVGASLPRRLVALGADAIGLDLRVRCATLAELDHQDAGGDAEVLIVEKAELDDTVLPRIEALRARAPLAVLVLYRFSSSATIRALRSAGCLVARLPADLSELSPLCRLAMHGQRIPLSHTPAPVPAPRYADDTLSMLAQTSGRLACECPRHLAEVLMTVGSFERYSAQCAVRSPEDAELHAALQRSAGQARALLEDALERLALAEGLTVVTNGAAGG</sequence>
<dbReference type="PROSITE" id="PS50937">
    <property type="entry name" value="HTH_MERR_2"/>
    <property type="match status" value="1"/>
</dbReference>
<organism evidence="2 3">
    <name type="scientific">Massilia varians</name>
    <dbReference type="NCBI Taxonomy" id="457921"/>
    <lineage>
        <taxon>Bacteria</taxon>
        <taxon>Pseudomonadati</taxon>
        <taxon>Pseudomonadota</taxon>
        <taxon>Betaproteobacteria</taxon>
        <taxon>Burkholderiales</taxon>
        <taxon>Oxalobacteraceae</taxon>
        <taxon>Telluria group</taxon>
        <taxon>Massilia</taxon>
    </lineage>
</organism>
<protein>
    <recommendedName>
        <fullName evidence="1">HTH merR-type domain-containing protein</fullName>
    </recommendedName>
</protein>
<dbReference type="Proteomes" id="UP001163336">
    <property type="component" value="Chromosome"/>
</dbReference>
<dbReference type="InterPro" id="IPR000551">
    <property type="entry name" value="MerR-type_HTH_dom"/>
</dbReference>
<evidence type="ECO:0000259" key="1">
    <source>
        <dbReference type="PROSITE" id="PS50937"/>
    </source>
</evidence>
<reference evidence="2" key="1">
    <citation type="submission" date="2022-11" db="EMBL/GenBank/DDBJ databases">
        <title>Isolation and characterization of PLA-degrading bacterium Massilia sp. from Antarctic soil.</title>
        <authorList>
            <person name="Sato K."/>
            <person name="Gomez-Fuentes C."/>
            <person name="Ahmad S.A."/>
            <person name="Zulkharnain A."/>
        </authorList>
    </citation>
    <scope>NUCLEOTIDE SEQUENCE</scope>
    <source>
        <strain evidence="2">N-3</strain>
    </source>
</reference>
<dbReference type="RefSeq" id="WP_281910760.1">
    <property type="nucleotide sequence ID" value="NZ_AP026966.1"/>
</dbReference>
<dbReference type="EMBL" id="AP026966">
    <property type="protein sequence ID" value="BDT61212.1"/>
    <property type="molecule type" value="Genomic_DNA"/>
</dbReference>
<dbReference type="Gene3D" id="1.10.1660.10">
    <property type="match status" value="1"/>
</dbReference>